<feature type="compositionally biased region" description="Polar residues" evidence="1">
    <location>
        <begin position="265"/>
        <end position="274"/>
    </location>
</feature>
<keyword evidence="3" id="KW-1185">Reference proteome</keyword>
<dbReference type="Proteomes" id="UP000265618">
    <property type="component" value="Unassembled WGS sequence"/>
</dbReference>
<evidence type="ECO:0000313" key="2">
    <source>
        <dbReference type="EMBL" id="GIQ82736.1"/>
    </source>
</evidence>
<reference evidence="2 3" key="1">
    <citation type="journal article" date="2018" name="PLoS ONE">
        <title>The draft genome of Kipferlia bialata reveals reductive genome evolution in fornicate parasites.</title>
        <authorList>
            <person name="Tanifuji G."/>
            <person name="Takabayashi S."/>
            <person name="Kume K."/>
            <person name="Takagi M."/>
            <person name="Nakayama T."/>
            <person name="Kamikawa R."/>
            <person name="Inagaki Y."/>
            <person name="Hashimoto T."/>
        </authorList>
    </citation>
    <scope>NUCLEOTIDE SEQUENCE [LARGE SCALE GENOMIC DNA]</scope>
    <source>
        <strain evidence="2">NY0173</strain>
    </source>
</reference>
<feature type="region of interest" description="Disordered" evidence="1">
    <location>
        <begin position="244"/>
        <end position="315"/>
    </location>
</feature>
<protein>
    <submittedName>
        <fullName evidence="2">Uncharacterized protein</fullName>
    </submittedName>
</protein>
<feature type="compositionally biased region" description="Basic and acidic residues" evidence="1">
    <location>
        <begin position="251"/>
        <end position="261"/>
    </location>
</feature>
<feature type="compositionally biased region" description="Low complexity" evidence="1">
    <location>
        <begin position="306"/>
        <end position="315"/>
    </location>
</feature>
<organism evidence="2 3">
    <name type="scientific">Kipferlia bialata</name>
    <dbReference type="NCBI Taxonomy" id="797122"/>
    <lineage>
        <taxon>Eukaryota</taxon>
        <taxon>Metamonada</taxon>
        <taxon>Carpediemonas-like organisms</taxon>
        <taxon>Kipferlia</taxon>
    </lineage>
</organism>
<gene>
    <name evidence="2" type="ORF">KIPB_003927</name>
</gene>
<evidence type="ECO:0000256" key="1">
    <source>
        <dbReference type="SAM" id="MobiDB-lite"/>
    </source>
</evidence>
<evidence type="ECO:0000313" key="3">
    <source>
        <dbReference type="Proteomes" id="UP000265618"/>
    </source>
</evidence>
<name>A0A9K3GHS4_9EUKA</name>
<comment type="caution">
    <text evidence="2">The sequence shown here is derived from an EMBL/GenBank/DDBJ whole genome shotgun (WGS) entry which is preliminary data.</text>
</comment>
<dbReference type="AlphaFoldDB" id="A0A9K3GHS4"/>
<sequence>MLGALQSNMDTEIWIQAPTGIGRFQDWVQFLRVTQLTRLYDMERASRLRAHSPVATSLLDISLRIVCALGDRLHQTAPAMFCVTTLVGTLARLIASGHPLSPRVEATLALLIRDYPFMTLSEAVYPQVDPLSSRLIKTCPALRSDNRPMLGANELISTLALKALTDNSADMQTSAVRLSVGLALVEAMLPVREGRCLVAVVNALPGVVSGLNHILARTDLPPALFDRFRKLCMAMASLGIDFQHPGQINTQRERGQRERGPEQQLPTSQYSSAPVEQHVPEGAPSFRPHPSAEAHAHTHTQGGQHGQMQGQVGLQ</sequence>
<dbReference type="EMBL" id="BDIP01000796">
    <property type="protein sequence ID" value="GIQ82736.1"/>
    <property type="molecule type" value="Genomic_DNA"/>
</dbReference>
<proteinExistence type="predicted"/>
<accession>A0A9K3GHS4</accession>